<feature type="domain" description="Serine-threonine/tyrosine-protein kinase catalytic" evidence="2">
    <location>
        <begin position="11"/>
        <end position="43"/>
    </location>
</feature>
<dbReference type="Pfam" id="PF07714">
    <property type="entry name" value="PK_Tyr_Ser-Thr"/>
    <property type="match status" value="1"/>
</dbReference>
<gene>
    <name evidence="3" type="ORF">TorRG33x02_148590</name>
</gene>
<dbReference type="InterPro" id="IPR011009">
    <property type="entry name" value="Kinase-like_dom_sf"/>
</dbReference>
<dbReference type="AlphaFoldDB" id="A0A2P5EUV3"/>
<evidence type="ECO:0000256" key="1">
    <source>
        <dbReference type="SAM" id="SignalP"/>
    </source>
</evidence>
<dbReference type="InParanoid" id="A0A2P5EUV3"/>
<dbReference type="Proteomes" id="UP000237000">
    <property type="component" value="Unassembled WGS sequence"/>
</dbReference>
<comment type="caution">
    <text evidence="3">The sequence shown here is derived from an EMBL/GenBank/DDBJ whole genome shotgun (WGS) entry which is preliminary data.</text>
</comment>
<evidence type="ECO:0000313" key="4">
    <source>
        <dbReference type="Proteomes" id="UP000237000"/>
    </source>
</evidence>
<dbReference type="OrthoDB" id="4062651at2759"/>
<evidence type="ECO:0000313" key="3">
    <source>
        <dbReference type="EMBL" id="PON89316.1"/>
    </source>
</evidence>
<keyword evidence="3" id="KW-0418">Kinase</keyword>
<keyword evidence="4" id="KW-1185">Reference proteome</keyword>
<evidence type="ECO:0000259" key="2">
    <source>
        <dbReference type="Pfam" id="PF07714"/>
    </source>
</evidence>
<dbReference type="InterPro" id="IPR001245">
    <property type="entry name" value="Ser-Thr/Tyr_kinase_cat_dom"/>
</dbReference>
<feature type="signal peptide" evidence="1">
    <location>
        <begin position="1"/>
        <end position="17"/>
    </location>
</feature>
<feature type="chain" id="PRO_5015152685" evidence="1">
    <location>
        <begin position="18"/>
        <end position="64"/>
    </location>
</feature>
<proteinExistence type="predicted"/>
<protein>
    <submittedName>
        <fullName evidence="3">Tyrosine-protein kinase</fullName>
    </submittedName>
</protein>
<dbReference type="Gene3D" id="1.10.510.10">
    <property type="entry name" value="Transferase(Phosphotransferase) domain 1"/>
    <property type="match status" value="1"/>
</dbReference>
<reference evidence="4" key="1">
    <citation type="submission" date="2016-06" db="EMBL/GenBank/DDBJ databases">
        <title>Parallel loss of symbiosis genes in relatives of nitrogen-fixing non-legume Parasponia.</title>
        <authorList>
            <person name="Van Velzen R."/>
            <person name="Holmer R."/>
            <person name="Bu F."/>
            <person name="Rutten L."/>
            <person name="Van Zeijl A."/>
            <person name="Liu W."/>
            <person name="Santuari L."/>
            <person name="Cao Q."/>
            <person name="Sharma T."/>
            <person name="Shen D."/>
            <person name="Roswanjaya Y."/>
            <person name="Wardhani T."/>
            <person name="Kalhor M.S."/>
            <person name="Jansen J."/>
            <person name="Van den Hoogen J."/>
            <person name="Gungor B."/>
            <person name="Hartog M."/>
            <person name="Hontelez J."/>
            <person name="Verver J."/>
            <person name="Yang W.-C."/>
            <person name="Schijlen E."/>
            <person name="Repin R."/>
            <person name="Schilthuizen M."/>
            <person name="Schranz E."/>
            <person name="Heidstra R."/>
            <person name="Miyata K."/>
            <person name="Fedorova E."/>
            <person name="Kohlen W."/>
            <person name="Bisseling T."/>
            <person name="Smit S."/>
            <person name="Geurts R."/>
        </authorList>
    </citation>
    <scope>NUCLEOTIDE SEQUENCE [LARGE SCALE GENOMIC DNA]</scope>
    <source>
        <strain evidence="4">cv. RG33-2</strain>
    </source>
</reference>
<accession>A0A2P5EUV3</accession>
<sequence>MLLWSVFATCGFMAVEVSEDKRCTEKSGVFSFGVILVEVLMGKRTNGYLSLIDRSSSNDLRGSV</sequence>
<dbReference type="SUPFAM" id="SSF56112">
    <property type="entry name" value="Protein kinase-like (PK-like)"/>
    <property type="match status" value="1"/>
</dbReference>
<dbReference type="GO" id="GO:0004672">
    <property type="term" value="F:protein kinase activity"/>
    <property type="evidence" value="ECO:0007669"/>
    <property type="project" value="InterPro"/>
</dbReference>
<keyword evidence="3" id="KW-0808">Transferase</keyword>
<name>A0A2P5EUV3_TREOI</name>
<keyword evidence="1" id="KW-0732">Signal</keyword>
<organism evidence="3 4">
    <name type="scientific">Trema orientale</name>
    <name type="common">Charcoal tree</name>
    <name type="synonym">Celtis orientalis</name>
    <dbReference type="NCBI Taxonomy" id="63057"/>
    <lineage>
        <taxon>Eukaryota</taxon>
        <taxon>Viridiplantae</taxon>
        <taxon>Streptophyta</taxon>
        <taxon>Embryophyta</taxon>
        <taxon>Tracheophyta</taxon>
        <taxon>Spermatophyta</taxon>
        <taxon>Magnoliopsida</taxon>
        <taxon>eudicotyledons</taxon>
        <taxon>Gunneridae</taxon>
        <taxon>Pentapetalae</taxon>
        <taxon>rosids</taxon>
        <taxon>fabids</taxon>
        <taxon>Rosales</taxon>
        <taxon>Cannabaceae</taxon>
        <taxon>Trema</taxon>
    </lineage>
</organism>
<dbReference type="EMBL" id="JXTC01000095">
    <property type="protein sequence ID" value="PON89316.1"/>
    <property type="molecule type" value="Genomic_DNA"/>
</dbReference>